<sequence length="515" mass="58824">MATVQPPLARHYHERTKYSPETLSRHAGDLDFSQRPAIYKDYRLGQTFSLKEYMEEESGASSPRVRPPQEKQQWQRLSRLLYLSYGITGVVNYPGQPFYMRSAPSAGGLYPAEVYLISRADSLLPAGLYNYQVKNHSLIQFWQSNVWSKLQEACLWHPSLESTRLVVVITAIFFRSSWRYRDRAYRRICLDSGHLIGNLELAANLNDYHLHLIGGFLDEQMNDLLYLDGRQESTLAIAPLADLLEVEQNLPSLRTTLPSPICIDYPDLSDGELLTYIHQKSRITSTENIYRQPEPEDPPEEEQSDKYNFPFSSKISLEAQPMDWQGGLKGLETAILRRRSTRDYSGQSIHLHQLAALLSFTYHPEYYQEQGLDSYPDFFDLSAIETFIAVSDVAGLEEGCYYYAPQAHELRQIRFKNFREELHYLCLNQDLGRDAAAVIFHTADLESAITTHGERAYRYLHLDAGHLGQRLNLAATHLNLGVSGIGGFFDDQVNELLGIPLEEAVLYITTLGQPK</sequence>
<feature type="region of interest" description="Disordered" evidence="1">
    <location>
        <begin position="285"/>
        <end position="306"/>
    </location>
</feature>
<evidence type="ECO:0000256" key="1">
    <source>
        <dbReference type="SAM" id="MobiDB-lite"/>
    </source>
</evidence>
<dbReference type="PANTHER" id="PTHR42741:SF3">
    <property type="entry name" value="NITROREDUCTASE FAMILY PROTEIN"/>
    <property type="match status" value="1"/>
</dbReference>
<dbReference type="NCBIfam" id="TIGR03605">
    <property type="entry name" value="antibiot_sagB"/>
    <property type="match status" value="2"/>
</dbReference>
<accession>A0ABT6EXI5</accession>
<dbReference type="InterPro" id="IPR000415">
    <property type="entry name" value="Nitroreductase-like"/>
</dbReference>
<dbReference type="InterPro" id="IPR029479">
    <property type="entry name" value="Nitroreductase"/>
</dbReference>
<name>A0ABT6EXI5_9SYNE</name>
<feature type="domain" description="Nitroreductase" evidence="2">
    <location>
        <begin position="101"/>
        <end position="237"/>
    </location>
</feature>
<dbReference type="Gene3D" id="3.40.109.10">
    <property type="entry name" value="NADH Oxidase"/>
    <property type="match status" value="2"/>
</dbReference>
<dbReference type="EMBL" id="JAKKUT010000002">
    <property type="protein sequence ID" value="MDG2990522.1"/>
    <property type="molecule type" value="Genomic_DNA"/>
</dbReference>
<evidence type="ECO:0000313" key="4">
    <source>
        <dbReference type="Proteomes" id="UP001154265"/>
    </source>
</evidence>
<dbReference type="PANTHER" id="PTHR42741">
    <property type="entry name" value="NITROREDUCTASE FAMILY PROTEIN"/>
    <property type="match status" value="1"/>
</dbReference>
<dbReference type="CDD" id="cd02142">
    <property type="entry name" value="McbC_SagB-like_oxidoreductase"/>
    <property type="match status" value="2"/>
</dbReference>
<evidence type="ECO:0000259" key="2">
    <source>
        <dbReference type="Pfam" id="PF00881"/>
    </source>
</evidence>
<dbReference type="Pfam" id="PF00881">
    <property type="entry name" value="Nitroreductase"/>
    <property type="match status" value="2"/>
</dbReference>
<gene>
    <name evidence="3" type="ORF">L3556_06180</name>
</gene>
<proteinExistence type="predicted"/>
<dbReference type="Proteomes" id="UP001154265">
    <property type="component" value="Unassembled WGS sequence"/>
</dbReference>
<dbReference type="InterPro" id="IPR020051">
    <property type="entry name" value="SagB-type_dehydrogenase"/>
</dbReference>
<protein>
    <submittedName>
        <fullName evidence="3">SagB/ThcOx family dehydrogenase</fullName>
    </submittedName>
</protein>
<evidence type="ECO:0000313" key="3">
    <source>
        <dbReference type="EMBL" id="MDG2990522.1"/>
    </source>
</evidence>
<reference evidence="3" key="2">
    <citation type="submission" date="2022-01" db="EMBL/GenBank/DDBJ databases">
        <authorList>
            <person name="Zivanovic Y."/>
            <person name="Moreira D."/>
            <person name="Lopez-Garcia P."/>
        </authorList>
    </citation>
    <scope>NUCLEOTIDE SEQUENCE</scope>
    <source>
        <strain evidence="3">G9</strain>
    </source>
</reference>
<comment type="caution">
    <text evidence="3">The sequence shown here is derived from an EMBL/GenBank/DDBJ whole genome shotgun (WGS) entry which is preliminary data.</text>
</comment>
<organism evidence="3 4">
    <name type="scientific">Candidatus Synechococcus calcipolaris G9</name>
    <dbReference type="NCBI Taxonomy" id="1497997"/>
    <lineage>
        <taxon>Bacteria</taxon>
        <taxon>Bacillati</taxon>
        <taxon>Cyanobacteriota</taxon>
        <taxon>Cyanophyceae</taxon>
        <taxon>Synechococcales</taxon>
        <taxon>Synechococcaceae</taxon>
        <taxon>Synechococcus</taxon>
    </lineage>
</organism>
<reference evidence="3" key="1">
    <citation type="journal article" date="2022" name="Genome Biol. Evol.">
        <title>A New Gene Family Diagnostic for Intracellular Biomineralization of Amorphous Ca Carbonates by Cyanobacteria.</title>
        <authorList>
            <person name="Benzerara K."/>
            <person name="Duprat E."/>
            <person name="Bitard-Feildel T."/>
            <person name="Caumes G."/>
            <person name="Cassier-Chauvat C."/>
            <person name="Chauvat F."/>
            <person name="Dezi M."/>
            <person name="Diop S.I."/>
            <person name="Gaschignard G."/>
            <person name="Gorgen S."/>
            <person name="Gugger M."/>
            <person name="Lopez-Garcia P."/>
            <person name="Millet M."/>
            <person name="Skouri-Panet F."/>
            <person name="Moreira D."/>
            <person name="Callebaut I."/>
        </authorList>
    </citation>
    <scope>NUCLEOTIDE SEQUENCE</scope>
    <source>
        <strain evidence="3">G9</strain>
    </source>
</reference>
<keyword evidence="4" id="KW-1185">Reference proteome</keyword>
<dbReference type="RefSeq" id="WP_277866431.1">
    <property type="nucleotide sequence ID" value="NZ_JAKKUT010000002.1"/>
</dbReference>
<dbReference type="SUPFAM" id="SSF55469">
    <property type="entry name" value="FMN-dependent nitroreductase-like"/>
    <property type="match status" value="2"/>
</dbReference>
<feature type="domain" description="Nitroreductase" evidence="2">
    <location>
        <begin position="335"/>
        <end position="512"/>
    </location>
</feature>